<dbReference type="Gene3D" id="1.20.1420.30">
    <property type="entry name" value="NCX, central ion-binding region"/>
    <property type="match status" value="1"/>
</dbReference>
<evidence type="ECO:0000256" key="6">
    <source>
        <dbReference type="ARBA" id="ARBA00023065"/>
    </source>
</evidence>
<dbReference type="GO" id="GO:0005774">
    <property type="term" value="C:vacuolar membrane"/>
    <property type="evidence" value="ECO:0007669"/>
    <property type="project" value="UniProtKB-ARBA"/>
</dbReference>
<evidence type="ECO:0000256" key="1">
    <source>
        <dbReference type="ARBA" id="ARBA00004127"/>
    </source>
</evidence>
<keyword evidence="3 8" id="KW-0812">Transmembrane</keyword>
<dbReference type="GO" id="GO:0015369">
    <property type="term" value="F:calcium:proton antiporter activity"/>
    <property type="evidence" value="ECO:0007669"/>
    <property type="project" value="TreeGrafter"/>
</dbReference>
<evidence type="ECO:0000313" key="10">
    <source>
        <dbReference type="EMBL" id="CAI5737285.1"/>
    </source>
</evidence>
<keyword evidence="4" id="KW-0106">Calcium</keyword>
<protein>
    <recommendedName>
        <fullName evidence="9">EF-hand domain-containing protein</fullName>
    </recommendedName>
</protein>
<dbReference type="PANTHER" id="PTHR31503:SF36">
    <property type="entry name" value="SODIUM_CALCIUM EXCHANGER MEMBRANE REGION DOMAIN-CONTAINING PROTEIN"/>
    <property type="match status" value="1"/>
</dbReference>
<dbReference type="GO" id="GO:0006874">
    <property type="term" value="P:intracellular calcium ion homeostasis"/>
    <property type="evidence" value="ECO:0007669"/>
    <property type="project" value="TreeGrafter"/>
</dbReference>
<feature type="transmembrane region" description="Helical" evidence="8">
    <location>
        <begin position="492"/>
        <end position="510"/>
    </location>
</feature>
<proteinExistence type="predicted"/>
<dbReference type="InterPro" id="IPR018247">
    <property type="entry name" value="EF_Hand_1_Ca_BS"/>
</dbReference>
<dbReference type="InterPro" id="IPR011992">
    <property type="entry name" value="EF-hand-dom_pair"/>
</dbReference>
<dbReference type="PROSITE" id="PS00018">
    <property type="entry name" value="EF_HAND_1"/>
    <property type="match status" value="2"/>
</dbReference>
<keyword evidence="5 8" id="KW-1133">Transmembrane helix</keyword>
<keyword evidence="11" id="KW-1185">Reference proteome</keyword>
<feature type="transmembrane region" description="Helical" evidence="8">
    <location>
        <begin position="15"/>
        <end position="33"/>
    </location>
</feature>
<feature type="transmembrane region" description="Helical" evidence="8">
    <location>
        <begin position="45"/>
        <end position="67"/>
    </location>
</feature>
<feature type="transmembrane region" description="Helical" evidence="8">
    <location>
        <begin position="391"/>
        <end position="409"/>
    </location>
</feature>
<dbReference type="Gene3D" id="1.10.238.10">
    <property type="entry name" value="EF-hand"/>
    <property type="match status" value="1"/>
</dbReference>
<dbReference type="PROSITE" id="PS50222">
    <property type="entry name" value="EF_HAND_2"/>
    <property type="match status" value="2"/>
</dbReference>
<dbReference type="Proteomes" id="UP001162029">
    <property type="component" value="Unassembled WGS sequence"/>
</dbReference>
<feature type="transmembrane region" description="Helical" evidence="8">
    <location>
        <begin position="87"/>
        <end position="111"/>
    </location>
</feature>
<feature type="transmembrane region" description="Helical" evidence="8">
    <location>
        <begin position="459"/>
        <end position="480"/>
    </location>
</feature>
<dbReference type="SMART" id="SM00054">
    <property type="entry name" value="EFh"/>
    <property type="match status" value="2"/>
</dbReference>
<evidence type="ECO:0000256" key="4">
    <source>
        <dbReference type="ARBA" id="ARBA00022837"/>
    </source>
</evidence>
<gene>
    <name evidence="10" type="ORF">PDE001_LOCUS6560</name>
</gene>
<keyword evidence="7 8" id="KW-0472">Membrane</keyword>
<comment type="subcellular location">
    <subcellularLocation>
        <location evidence="1">Endomembrane system</location>
        <topology evidence="1">Multi-pass membrane protein</topology>
    </subcellularLocation>
</comment>
<evidence type="ECO:0000256" key="3">
    <source>
        <dbReference type="ARBA" id="ARBA00022692"/>
    </source>
</evidence>
<dbReference type="AlphaFoldDB" id="A0AAV0UK99"/>
<dbReference type="Pfam" id="PF13499">
    <property type="entry name" value="EF-hand_7"/>
    <property type="match status" value="1"/>
</dbReference>
<comment type="caution">
    <text evidence="10">The sequence shown here is derived from an EMBL/GenBank/DDBJ whole genome shotgun (WGS) entry which is preliminary data.</text>
</comment>
<dbReference type="Pfam" id="PF01699">
    <property type="entry name" value="Na_Ca_ex"/>
    <property type="match status" value="1"/>
</dbReference>
<dbReference type="CDD" id="cd00051">
    <property type="entry name" value="EFh"/>
    <property type="match status" value="1"/>
</dbReference>
<dbReference type="EMBL" id="CANTFM010001232">
    <property type="protein sequence ID" value="CAI5737285.1"/>
    <property type="molecule type" value="Genomic_DNA"/>
</dbReference>
<dbReference type="InterPro" id="IPR002048">
    <property type="entry name" value="EF_hand_dom"/>
</dbReference>
<dbReference type="SUPFAM" id="SSF47473">
    <property type="entry name" value="EF-hand"/>
    <property type="match status" value="1"/>
</dbReference>
<feature type="transmembrane region" description="Helical" evidence="8">
    <location>
        <begin position="162"/>
        <end position="181"/>
    </location>
</feature>
<feature type="transmembrane region" description="Helical" evidence="8">
    <location>
        <begin position="421"/>
        <end position="447"/>
    </location>
</feature>
<feature type="domain" description="EF-hand" evidence="9">
    <location>
        <begin position="278"/>
        <end position="313"/>
    </location>
</feature>
<evidence type="ECO:0000259" key="9">
    <source>
        <dbReference type="PROSITE" id="PS50222"/>
    </source>
</evidence>
<keyword evidence="2" id="KW-0813">Transport</keyword>
<dbReference type="GO" id="GO:0005509">
    <property type="term" value="F:calcium ion binding"/>
    <property type="evidence" value="ECO:0007669"/>
    <property type="project" value="InterPro"/>
</dbReference>
<dbReference type="PANTHER" id="PTHR31503">
    <property type="entry name" value="VACUOLAR CALCIUM ION TRANSPORTER"/>
    <property type="match status" value="1"/>
</dbReference>
<sequence length="544" mass="59300">MSTMFIDPKDLPDGGYGLIQVLFLGAVYGFVLFNASNLISDGSELLLLVPSMAGIVGSIVLPVLGAVPDGAIVLFSGMGPNAQEQVSVGVGALAGSTIMLLTIPWALSVYAGRVNINEDGRGNYVRPKGDQHWAKLMPPGNKSLTRTGVVLFDEIPSTAKTMIFTSLIYLILQVPALFYTGTTAKDAKADNTKVANAEKPFAIVAFVVSMISFVLYLCWNVQRSSEVKEDVIDEVRVAAIRNGEISLSGILAKEVVNLKKESPTNTTPLNATREQFDRVADVIRPFFHAYDKNRDHRMDADELQVFFKDLGESLSREEAETWMAAADKDKSGFIEFNELVEATLRYLLAKYENESIPAAEGDDEEEEEEVPEDLAHLSIAEQQKKIKIRSAYMMFLGTALVLVFSDPMVDVLSEIGARTGIPAFYVSFVVAPLASNASELIAAFNYAQKKTSKTISISVSALLGAACMNNTFCLGIFAALMSFKSGGLVWEFSAETFAILLVELCIGCIAMKKTQRLIDGVIVLCLYPLSIFLVFLLENVLHLD</sequence>
<organism evidence="10 11">
    <name type="scientific">Peronospora destructor</name>
    <dbReference type="NCBI Taxonomy" id="86335"/>
    <lineage>
        <taxon>Eukaryota</taxon>
        <taxon>Sar</taxon>
        <taxon>Stramenopiles</taxon>
        <taxon>Oomycota</taxon>
        <taxon>Peronosporomycetes</taxon>
        <taxon>Peronosporales</taxon>
        <taxon>Peronosporaceae</taxon>
        <taxon>Peronospora</taxon>
    </lineage>
</organism>
<evidence type="ECO:0000256" key="7">
    <source>
        <dbReference type="ARBA" id="ARBA00023136"/>
    </source>
</evidence>
<name>A0AAV0UK99_9STRA</name>
<feature type="domain" description="EF-hand" evidence="9">
    <location>
        <begin position="314"/>
        <end position="349"/>
    </location>
</feature>
<evidence type="ECO:0000256" key="5">
    <source>
        <dbReference type="ARBA" id="ARBA00022989"/>
    </source>
</evidence>
<feature type="transmembrane region" description="Helical" evidence="8">
    <location>
        <begin position="517"/>
        <end position="537"/>
    </location>
</feature>
<accession>A0AAV0UK99</accession>
<feature type="transmembrane region" description="Helical" evidence="8">
    <location>
        <begin position="201"/>
        <end position="219"/>
    </location>
</feature>
<dbReference type="InterPro" id="IPR044880">
    <property type="entry name" value="NCX_ion-bd_dom_sf"/>
</dbReference>
<evidence type="ECO:0000256" key="8">
    <source>
        <dbReference type="SAM" id="Phobius"/>
    </source>
</evidence>
<evidence type="ECO:0000256" key="2">
    <source>
        <dbReference type="ARBA" id="ARBA00022448"/>
    </source>
</evidence>
<evidence type="ECO:0000313" key="11">
    <source>
        <dbReference type="Proteomes" id="UP001162029"/>
    </source>
</evidence>
<dbReference type="InterPro" id="IPR004713">
    <property type="entry name" value="CaH_exchang"/>
</dbReference>
<dbReference type="GO" id="GO:0012505">
    <property type="term" value="C:endomembrane system"/>
    <property type="evidence" value="ECO:0007669"/>
    <property type="project" value="UniProtKB-SubCell"/>
</dbReference>
<keyword evidence="6" id="KW-0406">Ion transport</keyword>
<reference evidence="10" key="1">
    <citation type="submission" date="2022-12" db="EMBL/GenBank/DDBJ databases">
        <authorList>
            <person name="Webb A."/>
        </authorList>
    </citation>
    <scope>NUCLEOTIDE SEQUENCE</scope>
    <source>
        <strain evidence="10">Pd1</strain>
    </source>
</reference>
<dbReference type="InterPro" id="IPR004837">
    <property type="entry name" value="NaCa_Exmemb"/>
</dbReference>